<name>A0A026WU96_OOCBI</name>
<accession>A0A026WU96</accession>
<evidence type="ECO:0000256" key="1">
    <source>
        <dbReference type="SAM" id="MobiDB-lite"/>
    </source>
</evidence>
<protein>
    <submittedName>
        <fullName evidence="2">Uncharacterized protein</fullName>
    </submittedName>
</protein>
<evidence type="ECO:0000313" key="2">
    <source>
        <dbReference type="EMBL" id="EZA59231.1"/>
    </source>
</evidence>
<feature type="non-terminal residue" evidence="2">
    <location>
        <position position="1"/>
    </location>
</feature>
<reference evidence="2 3" key="1">
    <citation type="journal article" date="2014" name="Curr. Biol.">
        <title>The genome of the clonal raider ant Cerapachys biroi.</title>
        <authorList>
            <person name="Oxley P.R."/>
            <person name="Ji L."/>
            <person name="Fetter-Pruneda I."/>
            <person name="McKenzie S.K."/>
            <person name="Li C."/>
            <person name="Hu H."/>
            <person name="Zhang G."/>
            <person name="Kronauer D.J."/>
        </authorList>
    </citation>
    <scope>NUCLEOTIDE SEQUENCE [LARGE SCALE GENOMIC DNA]</scope>
</reference>
<evidence type="ECO:0000313" key="3">
    <source>
        <dbReference type="Proteomes" id="UP000053097"/>
    </source>
</evidence>
<feature type="region of interest" description="Disordered" evidence="1">
    <location>
        <begin position="58"/>
        <end position="95"/>
    </location>
</feature>
<feature type="non-terminal residue" evidence="2">
    <location>
        <position position="109"/>
    </location>
</feature>
<dbReference type="AlphaFoldDB" id="A0A026WU96"/>
<dbReference type="EMBL" id="KK107109">
    <property type="protein sequence ID" value="EZA59231.1"/>
    <property type="molecule type" value="Genomic_DNA"/>
</dbReference>
<keyword evidence="3" id="KW-1185">Reference proteome</keyword>
<gene>
    <name evidence="2" type="ORF">X777_15874</name>
</gene>
<proteinExistence type="predicted"/>
<feature type="compositionally biased region" description="Low complexity" evidence="1">
    <location>
        <begin position="72"/>
        <end position="84"/>
    </location>
</feature>
<sequence>ASITGSPKCLRGDYPDLCVDEVQGLRLSRQLPNILTQRQFINDTKMVYTNVDGSMIKGPFQDIKKDKGDHMSPSPQQYQQQQSPRKNDKYGSWGPIFKNKENFIDMHIC</sequence>
<organism evidence="2 3">
    <name type="scientific">Ooceraea biroi</name>
    <name type="common">Clonal raider ant</name>
    <name type="synonym">Cerapachys biroi</name>
    <dbReference type="NCBI Taxonomy" id="2015173"/>
    <lineage>
        <taxon>Eukaryota</taxon>
        <taxon>Metazoa</taxon>
        <taxon>Ecdysozoa</taxon>
        <taxon>Arthropoda</taxon>
        <taxon>Hexapoda</taxon>
        <taxon>Insecta</taxon>
        <taxon>Pterygota</taxon>
        <taxon>Neoptera</taxon>
        <taxon>Endopterygota</taxon>
        <taxon>Hymenoptera</taxon>
        <taxon>Apocrita</taxon>
        <taxon>Aculeata</taxon>
        <taxon>Formicoidea</taxon>
        <taxon>Formicidae</taxon>
        <taxon>Dorylinae</taxon>
        <taxon>Ooceraea</taxon>
    </lineage>
</organism>
<dbReference type="Proteomes" id="UP000053097">
    <property type="component" value="Unassembled WGS sequence"/>
</dbReference>